<dbReference type="OMA" id="YSMEARE"/>
<evidence type="ECO:0000256" key="1">
    <source>
        <dbReference type="ARBA" id="ARBA00002549"/>
    </source>
</evidence>
<proteinExistence type="inferred from homology"/>
<keyword evidence="7" id="KW-0676">Redox-active center</keyword>
<evidence type="ECO:0000256" key="3">
    <source>
        <dbReference type="ARBA" id="ARBA00022448"/>
    </source>
</evidence>
<evidence type="ECO:0000256" key="7">
    <source>
        <dbReference type="ARBA" id="ARBA00023284"/>
    </source>
</evidence>
<keyword evidence="13" id="KW-1185">Reference proteome</keyword>
<dbReference type="PANTHER" id="PTHR45694">
    <property type="entry name" value="GLUTAREDOXIN 2"/>
    <property type="match status" value="1"/>
</dbReference>
<comment type="subunit">
    <text evidence="9">Monomer; active form. Homodimer; inactive form. The homodimer is probably linked by 1 2Fe-2S cluster.</text>
</comment>
<reference evidence="12 13" key="1">
    <citation type="journal article" date="2018" name="Sci. Rep.">
        <title>Comparative analysis of the Pocillopora damicornis genome highlights role of immune system in coral evolution.</title>
        <authorList>
            <person name="Cunning R."/>
            <person name="Bay R.A."/>
            <person name="Gillette P."/>
            <person name="Baker A.C."/>
            <person name="Traylor-Knowles N."/>
        </authorList>
    </citation>
    <scope>NUCLEOTIDE SEQUENCE [LARGE SCALE GENOMIC DNA]</scope>
    <source>
        <strain evidence="12">RSMAS</strain>
        <tissue evidence="12">Whole animal</tissue>
    </source>
</reference>
<comment type="function">
    <text evidence="8">Glutathione-dependent oxidoreductase that facilitates the maintenance of mitochondrial redox homeostasis upon induction of apoptosis by oxidative stress. Involved in response to hydrogen peroxide and regulation of apoptosis caused by oxidative stress. Acts as a very efficient catalyst of monothiol reactions because of its high affinity for protein glutathione-mixed disulfides. Can receive electrons not only from glutathione (GSH), but also from thioredoxin reductase supporting both monothiol and dithiol reactions. Efficiently catalyzes both glutathionylation and deglutathionylation of mitochondrial complex I, which in turn regulates the superoxide production by the complex. Overexpression decreases the susceptibility to apoptosis and prevents loss of cardiolipin and cytochrome c release.</text>
</comment>
<evidence type="ECO:0000313" key="13">
    <source>
        <dbReference type="Proteomes" id="UP000275408"/>
    </source>
</evidence>
<dbReference type="PROSITE" id="PS51354">
    <property type="entry name" value="GLUTAREDOXIN_2"/>
    <property type="match status" value="1"/>
</dbReference>
<dbReference type="GO" id="GO:0034599">
    <property type="term" value="P:cellular response to oxidative stress"/>
    <property type="evidence" value="ECO:0007669"/>
    <property type="project" value="TreeGrafter"/>
</dbReference>
<dbReference type="PANTHER" id="PTHR45694:SF5">
    <property type="entry name" value="GLUTAREDOXIN 2"/>
    <property type="match status" value="1"/>
</dbReference>
<dbReference type="Pfam" id="PF00462">
    <property type="entry name" value="Glutaredoxin"/>
    <property type="match status" value="1"/>
</dbReference>
<dbReference type="Proteomes" id="UP000275408">
    <property type="component" value="Unassembled WGS sequence"/>
</dbReference>
<dbReference type="InterPro" id="IPR002109">
    <property type="entry name" value="Glutaredoxin"/>
</dbReference>
<dbReference type="GO" id="GO:0015038">
    <property type="term" value="F:glutathione disulfide oxidoreductase activity"/>
    <property type="evidence" value="ECO:0007669"/>
    <property type="project" value="TreeGrafter"/>
</dbReference>
<dbReference type="OrthoDB" id="418495at2759"/>
<organism evidence="12 13">
    <name type="scientific">Pocillopora damicornis</name>
    <name type="common">Cauliflower coral</name>
    <name type="synonym">Millepora damicornis</name>
    <dbReference type="NCBI Taxonomy" id="46731"/>
    <lineage>
        <taxon>Eukaryota</taxon>
        <taxon>Metazoa</taxon>
        <taxon>Cnidaria</taxon>
        <taxon>Anthozoa</taxon>
        <taxon>Hexacorallia</taxon>
        <taxon>Scleractinia</taxon>
        <taxon>Astrocoeniina</taxon>
        <taxon>Pocilloporidae</taxon>
        <taxon>Pocillopora</taxon>
    </lineage>
</organism>
<keyword evidence="3" id="KW-0813">Transport</keyword>
<protein>
    <recommendedName>
        <fullName evidence="10">Glutaredoxin-2, mitochondrial</fullName>
    </recommendedName>
</protein>
<dbReference type="CDD" id="cd03419">
    <property type="entry name" value="GRX_GRXh_1_2_like"/>
    <property type="match status" value="1"/>
</dbReference>
<name>A0A3M6TGF9_POCDA</name>
<keyword evidence="4" id="KW-0249">Electron transport</keyword>
<dbReference type="PRINTS" id="PR00160">
    <property type="entry name" value="GLUTAREDOXIN"/>
</dbReference>
<dbReference type="EMBL" id="RCHS01003625">
    <property type="protein sequence ID" value="RMX40485.1"/>
    <property type="molecule type" value="Genomic_DNA"/>
</dbReference>
<feature type="domain" description="Glutaredoxin" evidence="11">
    <location>
        <begin position="20"/>
        <end position="83"/>
    </location>
</feature>
<dbReference type="GO" id="GO:0005737">
    <property type="term" value="C:cytoplasm"/>
    <property type="evidence" value="ECO:0007669"/>
    <property type="project" value="TreeGrafter"/>
</dbReference>
<comment type="function">
    <text evidence="1">Has a glutathione-disulfide oxidoreductase activity in the presence of NADPH and glutathione reductase. Reduces low molecular weight disulfides and proteins.</text>
</comment>
<evidence type="ECO:0000256" key="10">
    <source>
        <dbReference type="ARBA" id="ARBA00039819"/>
    </source>
</evidence>
<evidence type="ECO:0000256" key="5">
    <source>
        <dbReference type="ARBA" id="ARBA00023157"/>
    </source>
</evidence>
<evidence type="ECO:0000259" key="11">
    <source>
        <dbReference type="Pfam" id="PF00462"/>
    </source>
</evidence>
<evidence type="ECO:0000256" key="8">
    <source>
        <dbReference type="ARBA" id="ARBA00037470"/>
    </source>
</evidence>
<keyword evidence="6" id="KW-0318">Glutathionylation</keyword>
<evidence type="ECO:0000256" key="2">
    <source>
        <dbReference type="ARBA" id="ARBA00007787"/>
    </source>
</evidence>
<dbReference type="AlphaFoldDB" id="A0A3M6TGF9"/>
<accession>A0A3M6TGF9</accession>
<gene>
    <name evidence="12" type="ORF">pdam_00018824</name>
</gene>
<dbReference type="FunFam" id="3.40.30.10:FF:000026">
    <property type="entry name" value="Glutaredoxin 2"/>
    <property type="match status" value="1"/>
</dbReference>
<dbReference type="STRING" id="46731.A0A3M6TGF9"/>
<dbReference type="PROSITE" id="PS00195">
    <property type="entry name" value="GLUTAREDOXIN_1"/>
    <property type="match status" value="1"/>
</dbReference>
<evidence type="ECO:0000256" key="4">
    <source>
        <dbReference type="ARBA" id="ARBA00022982"/>
    </source>
</evidence>
<dbReference type="InterPro" id="IPR036249">
    <property type="entry name" value="Thioredoxin-like_sf"/>
</dbReference>
<dbReference type="InterPro" id="IPR014025">
    <property type="entry name" value="Glutaredoxin_subgr"/>
</dbReference>
<evidence type="ECO:0000256" key="6">
    <source>
        <dbReference type="ARBA" id="ARBA00023206"/>
    </source>
</evidence>
<dbReference type="Gene3D" id="3.40.30.10">
    <property type="entry name" value="Glutaredoxin"/>
    <property type="match status" value="1"/>
</dbReference>
<dbReference type="InterPro" id="IPR011767">
    <property type="entry name" value="GLR_AS"/>
</dbReference>
<evidence type="ECO:0000256" key="9">
    <source>
        <dbReference type="ARBA" id="ARBA00038558"/>
    </source>
</evidence>
<dbReference type="InterPro" id="IPR011899">
    <property type="entry name" value="Glutaredoxin_euk/vir"/>
</dbReference>
<keyword evidence="5" id="KW-1015">Disulfide bond</keyword>
<dbReference type="NCBIfam" id="TIGR02180">
    <property type="entry name" value="GRX_euk"/>
    <property type="match status" value="1"/>
</dbReference>
<comment type="caution">
    <text evidence="12">The sequence shown here is derived from an EMBL/GenBank/DDBJ whole genome shotgun (WGS) entry which is preliminary data.</text>
</comment>
<evidence type="ECO:0000313" key="12">
    <source>
        <dbReference type="EMBL" id="RMX40485.1"/>
    </source>
</evidence>
<comment type="similarity">
    <text evidence="2">Belongs to the glutaredoxin family.</text>
</comment>
<sequence length="109" mass="11786">MAAARAALSFVEKAIKSHNVVVFSKTTCPFCIMAKQTLSEAGIQKMQVYEIETREDGADIQEALKSLTGRSTVPNVFIKGTSIGGGSETAELYQSGRLTEMLQEQGIIK</sequence>
<dbReference type="SUPFAM" id="SSF52833">
    <property type="entry name" value="Thioredoxin-like"/>
    <property type="match status" value="1"/>
</dbReference>